<dbReference type="AlphaFoldDB" id="U7Q9J9"/>
<keyword evidence="4" id="KW-1185">Reference proteome</keyword>
<protein>
    <submittedName>
        <fullName evidence="1">Uncharacterized protein</fullName>
    </submittedName>
</protein>
<name>U7Q9J9_9CYAN</name>
<comment type="caution">
    <text evidence="1">The sequence shown here is derived from an EMBL/GenBank/DDBJ whole genome shotgun (WGS) entry which is preliminary data.</text>
</comment>
<accession>U7Q9J9</accession>
<evidence type="ECO:0000313" key="2">
    <source>
        <dbReference type="EMBL" id="ERT04976.1"/>
    </source>
</evidence>
<evidence type="ECO:0000313" key="3">
    <source>
        <dbReference type="EMBL" id="ERT07549.1"/>
    </source>
</evidence>
<evidence type="ECO:0000313" key="4">
    <source>
        <dbReference type="Proteomes" id="UP000017127"/>
    </source>
</evidence>
<dbReference type="EMBL" id="AUZM01000020">
    <property type="protein sequence ID" value="ERT07549.1"/>
    <property type="molecule type" value="Genomic_DNA"/>
</dbReference>
<organism evidence="1 4">
    <name type="scientific">Lyngbya aestuarii BL J</name>
    <dbReference type="NCBI Taxonomy" id="1348334"/>
    <lineage>
        <taxon>Bacteria</taxon>
        <taxon>Bacillati</taxon>
        <taxon>Cyanobacteriota</taxon>
        <taxon>Cyanophyceae</taxon>
        <taxon>Oscillatoriophycideae</taxon>
        <taxon>Oscillatoriales</taxon>
        <taxon>Microcoleaceae</taxon>
        <taxon>Lyngbya</taxon>
    </lineage>
</organism>
<evidence type="ECO:0000313" key="1">
    <source>
        <dbReference type="EMBL" id="ERT03740.1"/>
    </source>
</evidence>
<reference evidence="1 4" key="1">
    <citation type="journal article" date="2013" name="Front. Microbiol.">
        <title>Comparative genomic analyses of the cyanobacterium, Lyngbya aestuarii BL J, a powerful hydrogen producer.</title>
        <authorList>
            <person name="Kothari A."/>
            <person name="Vaughn M."/>
            <person name="Garcia-Pichel F."/>
        </authorList>
    </citation>
    <scope>NUCLEOTIDE SEQUENCE [LARGE SCALE GENOMIC DNA]</scope>
    <source>
        <strain evidence="1 4">BL J</strain>
    </source>
</reference>
<sequence length="68" mass="8454">MPDLTIKEFYDKAFNDLTKLTSFYREALYLTEVFRFRFFKCIDENKEFVVDDNKDYSKRELLEFLQQF</sequence>
<gene>
    <name evidence="3" type="ORF">M595_2501</name>
    <name evidence="2" type="ORF">M595_5086</name>
    <name evidence="1" type="ORF">M595_6319</name>
</gene>
<dbReference type="EMBL" id="AUZM01000239">
    <property type="protein sequence ID" value="ERT03740.1"/>
    <property type="molecule type" value="Genomic_DNA"/>
</dbReference>
<dbReference type="EMBL" id="AUZM01000072">
    <property type="protein sequence ID" value="ERT04976.1"/>
    <property type="molecule type" value="Genomic_DNA"/>
</dbReference>
<proteinExistence type="predicted"/>
<dbReference type="Proteomes" id="UP000017127">
    <property type="component" value="Unassembled WGS sequence"/>
</dbReference>